<keyword evidence="2" id="KW-0472">Membrane</keyword>
<feature type="transmembrane region" description="Helical" evidence="2">
    <location>
        <begin position="39"/>
        <end position="63"/>
    </location>
</feature>
<keyword evidence="2" id="KW-0812">Transmembrane</keyword>
<protein>
    <submittedName>
        <fullName evidence="3">Uncharacterized protein</fullName>
    </submittedName>
</protein>
<feature type="transmembrane region" description="Helical" evidence="2">
    <location>
        <begin position="12"/>
        <end position="33"/>
    </location>
</feature>
<evidence type="ECO:0000313" key="3">
    <source>
        <dbReference type="EMBL" id="QHX43284.1"/>
    </source>
</evidence>
<dbReference type="EMBL" id="CP048020">
    <property type="protein sequence ID" value="QHX43284.1"/>
    <property type="molecule type" value="Genomic_DNA"/>
</dbReference>
<dbReference type="Proteomes" id="UP000464374">
    <property type="component" value="Chromosome"/>
</dbReference>
<feature type="compositionally biased region" description="Basic and acidic residues" evidence="1">
    <location>
        <begin position="149"/>
        <end position="159"/>
    </location>
</feature>
<accession>A0A6P1Y181</accession>
<sequence>MSNVYKTRPHRVLVNLIFGAGAALFVTFIASIWLKSSVLLLLIALAVFAGYIWLVIIGNMIVIETDGNTLTIKKGKKIDTYSISATAIRAKTVSSGGDTECSLYLTRQGENEELIDCELIGITQFIKLLDDLGINRDSVTKLSTDNTDEPAKLTTVKEKTHGHHHE</sequence>
<organism evidence="3 4">
    <name type="scientific">Treponema vincentii</name>
    <dbReference type="NCBI Taxonomy" id="69710"/>
    <lineage>
        <taxon>Bacteria</taxon>
        <taxon>Pseudomonadati</taxon>
        <taxon>Spirochaetota</taxon>
        <taxon>Spirochaetia</taxon>
        <taxon>Spirochaetales</taxon>
        <taxon>Treponemataceae</taxon>
        <taxon>Treponema</taxon>
    </lineage>
</organism>
<dbReference type="KEGG" id="trz:GWP43_07300"/>
<gene>
    <name evidence="3" type="ORF">GWP43_07300</name>
</gene>
<evidence type="ECO:0000256" key="1">
    <source>
        <dbReference type="SAM" id="MobiDB-lite"/>
    </source>
</evidence>
<reference evidence="3 4" key="1">
    <citation type="submission" date="2020-01" db="EMBL/GenBank/DDBJ databases">
        <title>Complete genome sequence of a human oral phylogroup 1 Treponema sp. strain ATCC 700766, originally isolated from periodontitis dental plaque.</title>
        <authorList>
            <person name="Chan Y."/>
            <person name="Huo Y.-B."/>
            <person name="Yu X.-L."/>
            <person name="Zeng H."/>
            <person name="Leung W.-K."/>
            <person name="Watt R.M."/>
        </authorList>
    </citation>
    <scope>NUCLEOTIDE SEQUENCE [LARGE SCALE GENOMIC DNA]</scope>
    <source>
        <strain evidence="3 4">OMZ 804</strain>
    </source>
</reference>
<evidence type="ECO:0000256" key="2">
    <source>
        <dbReference type="SAM" id="Phobius"/>
    </source>
</evidence>
<dbReference type="AlphaFoldDB" id="A0A6P1Y181"/>
<feature type="region of interest" description="Disordered" evidence="1">
    <location>
        <begin position="144"/>
        <end position="166"/>
    </location>
</feature>
<dbReference type="RefSeq" id="WP_162663612.1">
    <property type="nucleotide sequence ID" value="NZ_CP048020.1"/>
</dbReference>
<proteinExistence type="predicted"/>
<keyword evidence="2" id="KW-1133">Transmembrane helix</keyword>
<evidence type="ECO:0000313" key="4">
    <source>
        <dbReference type="Proteomes" id="UP000464374"/>
    </source>
</evidence>
<name>A0A6P1Y181_9SPIR</name>